<feature type="non-terminal residue" evidence="1">
    <location>
        <position position="274"/>
    </location>
</feature>
<protein>
    <submittedName>
        <fullName evidence="1">Uncharacterized protein</fullName>
    </submittedName>
</protein>
<evidence type="ECO:0000313" key="2">
    <source>
        <dbReference type="Proteomes" id="UP001152795"/>
    </source>
</evidence>
<comment type="caution">
    <text evidence="1">The sequence shown here is derived from an EMBL/GenBank/DDBJ whole genome shotgun (WGS) entry which is preliminary data.</text>
</comment>
<name>A0A6S7IJI4_PARCT</name>
<dbReference type="Gene3D" id="1.25.40.20">
    <property type="entry name" value="Ankyrin repeat-containing domain"/>
    <property type="match status" value="1"/>
</dbReference>
<dbReference type="SUPFAM" id="SSF48403">
    <property type="entry name" value="Ankyrin repeat"/>
    <property type="match status" value="1"/>
</dbReference>
<sequence length="274" mass="31278">MSSYKNSSKTVEGADTSSVSLMYHTSKDNQYNDGTKDTENNYATILDDNGHPEVIYIGKTSRVSRFVDFCHLTTGESEMFDELGNAIQNRNLEKLHNVMNELDISDKVKMLLHCPRAFLFIEANGCLIIQAMFFDLDCFKYLLELYEKLKPALEALETQHLMDPRHGPVTLYPFRMANYSSENLLHYMRGENNLIAIEYLSKCTVFDQLINRPHKPQQNMTPLSMAIVCDEIPLALKMVELGGYIDSVNSTGESPIYEAVIYSHMDLMKTMLNI</sequence>
<dbReference type="Proteomes" id="UP001152795">
    <property type="component" value="Unassembled WGS sequence"/>
</dbReference>
<dbReference type="InterPro" id="IPR036770">
    <property type="entry name" value="Ankyrin_rpt-contain_sf"/>
</dbReference>
<reference evidence="1" key="1">
    <citation type="submission" date="2020-04" db="EMBL/GenBank/DDBJ databases">
        <authorList>
            <person name="Alioto T."/>
            <person name="Alioto T."/>
            <person name="Gomez Garrido J."/>
        </authorList>
    </citation>
    <scope>NUCLEOTIDE SEQUENCE</scope>
    <source>
        <strain evidence="1">A484AB</strain>
    </source>
</reference>
<gene>
    <name evidence="1" type="ORF">PACLA_8A089016</name>
</gene>
<accession>A0A6S7IJI4</accession>
<organism evidence="1 2">
    <name type="scientific">Paramuricea clavata</name>
    <name type="common">Red gorgonian</name>
    <name type="synonym">Violescent sea-whip</name>
    <dbReference type="NCBI Taxonomy" id="317549"/>
    <lineage>
        <taxon>Eukaryota</taxon>
        <taxon>Metazoa</taxon>
        <taxon>Cnidaria</taxon>
        <taxon>Anthozoa</taxon>
        <taxon>Octocorallia</taxon>
        <taxon>Malacalcyonacea</taxon>
        <taxon>Plexauridae</taxon>
        <taxon>Paramuricea</taxon>
    </lineage>
</organism>
<dbReference type="EMBL" id="CACRXK020005367">
    <property type="protein sequence ID" value="CAB4005952.1"/>
    <property type="molecule type" value="Genomic_DNA"/>
</dbReference>
<proteinExistence type="predicted"/>
<dbReference type="AlphaFoldDB" id="A0A6S7IJI4"/>
<evidence type="ECO:0000313" key="1">
    <source>
        <dbReference type="EMBL" id="CAB4005952.1"/>
    </source>
</evidence>
<keyword evidence="2" id="KW-1185">Reference proteome</keyword>